<dbReference type="RefSeq" id="WP_101832081.1">
    <property type="nucleotide sequence ID" value="NZ_FZMO01000163.1"/>
</dbReference>
<dbReference type="Gene3D" id="3.40.50.1820">
    <property type="entry name" value="alpha/beta hydrolase"/>
    <property type="match status" value="1"/>
</dbReference>
<accession>A0A2I2KRY5</accession>
<evidence type="ECO:0000313" key="6">
    <source>
        <dbReference type="Proteomes" id="UP000234331"/>
    </source>
</evidence>
<evidence type="ECO:0000313" key="5">
    <source>
        <dbReference type="EMBL" id="SNQ48396.1"/>
    </source>
</evidence>
<dbReference type="Proteomes" id="UP000234331">
    <property type="component" value="Unassembled WGS sequence"/>
</dbReference>
<evidence type="ECO:0000256" key="1">
    <source>
        <dbReference type="ARBA" id="ARBA00010088"/>
    </source>
</evidence>
<feature type="domain" description="AB hydrolase-1" evidence="4">
    <location>
        <begin position="2"/>
        <end position="118"/>
    </location>
</feature>
<keyword evidence="6" id="KW-1185">Reference proteome</keyword>
<proteinExistence type="inferred from homology"/>
<sequence>MPLVLTHGYPWSFWDYRKVIGPLTDPAAYGGDPADAFHVVVPSLPGYCFSAPLRPRGFSVRQVAALWVRLMRDTLGYERFGAAGGDWGSVVSIVLGHEHPDALHGVYVTLPNFSPALRNRFDPFTRADLGPEERDWYESTYRHKLRDGQTYQPPTGPNFHAPHTEAYAGVDSPLATRGALQRTSPPTPPAPGRSPA</sequence>
<dbReference type="GO" id="GO:0004301">
    <property type="term" value="F:epoxide hydrolase activity"/>
    <property type="evidence" value="ECO:0007669"/>
    <property type="project" value="TreeGrafter"/>
</dbReference>
<dbReference type="InterPro" id="IPR000639">
    <property type="entry name" value="Epox_hydrolase-like"/>
</dbReference>
<evidence type="ECO:0000256" key="3">
    <source>
        <dbReference type="SAM" id="MobiDB-lite"/>
    </source>
</evidence>
<protein>
    <recommendedName>
        <fullName evidence="4">AB hydrolase-1 domain-containing protein</fullName>
    </recommendedName>
</protein>
<dbReference type="Pfam" id="PF00561">
    <property type="entry name" value="Abhydrolase_1"/>
    <property type="match status" value="1"/>
</dbReference>
<name>A0A2I2KRY5_9ACTN</name>
<keyword evidence="2" id="KW-0378">Hydrolase</keyword>
<dbReference type="OrthoDB" id="27092at2"/>
<dbReference type="SUPFAM" id="SSF53474">
    <property type="entry name" value="alpha/beta-Hydrolases"/>
    <property type="match status" value="1"/>
</dbReference>
<dbReference type="GO" id="GO:0097176">
    <property type="term" value="P:epoxide metabolic process"/>
    <property type="evidence" value="ECO:0007669"/>
    <property type="project" value="TreeGrafter"/>
</dbReference>
<dbReference type="PRINTS" id="PR00412">
    <property type="entry name" value="EPOXHYDRLASE"/>
</dbReference>
<dbReference type="PANTHER" id="PTHR21661:SF35">
    <property type="entry name" value="EPOXIDE HYDROLASE"/>
    <property type="match status" value="1"/>
</dbReference>
<dbReference type="AlphaFoldDB" id="A0A2I2KRY5"/>
<dbReference type="InterPro" id="IPR029058">
    <property type="entry name" value="AB_hydrolase_fold"/>
</dbReference>
<gene>
    <name evidence="5" type="ORF">FRACA_2450010</name>
</gene>
<comment type="similarity">
    <text evidence="1">Belongs to the peptidase S33 family.</text>
</comment>
<dbReference type="PANTHER" id="PTHR21661">
    <property type="entry name" value="EPOXIDE HYDROLASE 1-RELATED"/>
    <property type="match status" value="1"/>
</dbReference>
<dbReference type="InterPro" id="IPR000073">
    <property type="entry name" value="AB_hydrolase_1"/>
</dbReference>
<feature type="region of interest" description="Disordered" evidence="3">
    <location>
        <begin position="147"/>
        <end position="196"/>
    </location>
</feature>
<feature type="compositionally biased region" description="Pro residues" evidence="3">
    <location>
        <begin position="185"/>
        <end position="196"/>
    </location>
</feature>
<evidence type="ECO:0000256" key="2">
    <source>
        <dbReference type="ARBA" id="ARBA00022801"/>
    </source>
</evidence>
<dbReference type="EMBL" id="FZMO01000163">
    <property type="protein sequence ID" value="SNQ48396.1"/>
    <property type="molecule type" value="Genomic_DNA"/>
</dbReference>
<evidence type="ECO:0000259" key="4">
    <source>
        <dbReference type="Pfam" id="PF00561"/>
    </source>
</evidence>
<organism evidence="5 6">
    <name type="scientific">Frankia canadensis</name>
    <dbReference type="NCBI Taxonomy" id="1836972"/>
    <lineage>
        <taxon>Bacteria</taxon>
        <taxon>Bacillati</taxon>
        <taxon>Actinomycetota</taxon>
        <taxon>Actinomycetes</taxon>
        <taxon>Frankiales</taxon>
        <taxon>Frankiaceae</taxon>
        <taxon>Frankia</taxon>
    </lineage>
</organism>
<reference evidence="5 6" key="1">
    <citation type="submission" date="2017-06" db="EMBL/GenBank/DDBJ databases">
        <authorList>
            <person name="Kim H.J."/>
            <person name="Triplett B.A."/>
        </authorList>
    </citation>
    <scope>NUCLEOTIDE SEQUENCE [LARGE SCALE GENOMIC DNA]</scope>
    <source>
        <strain evidence="5">FRACA_ARgP5</strain>
    </source>
</reference>